<protein>
    <submittedName>
        <fullName evidence="5">ABC transporter substrate-binding protein</fullName>
    </submittedName>
</protein>
<evidence type="ECO:0000313" key="6">
    <source>
        <dbReference type="Proteomes" id="UP000037023"/>
    </source>
</evidence>
<dbReference type="Proteomes" id="UP000037023">
    <property type="component" value="Unassembled WGS sequence"/>
</dbReference>
<dbReference type="OrthoDB" id="9773673at2"/>
<sequence>MTRTLRAAIALAGAAAFSLGAVATSGAAQPGTGSAAQEDIRIGLLLPESKTTRYEKFDRPYIEAKIKELAPGAQIDYYNAAESATTQQQQVNTALAKGDQVLILDAVDAKSIQSSVQKAHDAGVKVVAYDRLAQGPVDAYVSYDNRKVGELQGKALLEALGDKAGSGQIVMHNGSPTDPNAAEFKAGAHSVLDGKVKIGKEYDTPNWDPNNANQQMSGAISALGKDNIVGVYSANDGLAAGIATALKSAGINVPLTGQDAQLDAIQRILLGTQTITVEKPYKPEADIAATMAVDLAEGKPLPPDLVPTTVTSGSGQKVPANLLTPVVVDKSNIKDTVVKDGLYTVEEICTPTYAAACKEAGLQ</sequence>
<dbReference type="RefSeq" id="WP_033200931.1">
    <property type="nucleotide sequence ID" value="NZ_LGUP01000001.1"/>
</dbReference>
<dbReference type="InterPro" id="IPR025997">
    <property type="entry name" value="SBP_2_dom"/>
</dbReference>
<dbReference type="PANTHER" id="PTHR30036">
    <property type="entry name" value="D-XYLOSE-BINDING PERIPLASMIC PROTEIN"/>
    <property type="match status" value="1"/>
</dbReference>
<dbReference type="SUPFAM" id="SSF53822">
    <property type="entry name" value="Periplasmic binding protein-like I"/>
    <property type="match status" value="1"/>
</dbReference>
<feature type="signal peptide" evidence="3">
    <location>
        <begin position="1"/>
        <end position="23"/>
    </location>
</feature>
<dbReference type="EMBL" id="LGUP01000001">
    <property type="protein sequence ID" value="KOG36721.1"/>
    <property type="molecule type" value="Genomic_DNA"/>
</dbReference>
<dbReference type="InterPro" id="IPR028082">
    <property type="entry name" value="Peripla_BP_I"/>
</dbReference>
<feature type="domain" description="Periplasmic binding protein" evidence="4">
    <location>
        <begin position="42"/>
        <end position="299"/>
    </location>
</feature>
<name>A0A0L8LFA5_STRVR</name>
<dbReference type="PATRIC" id="fig|1938.6.peg.79"/>
<feature type="chain" id="PRO_5038596303" evidence="3">
    <location>
        <begin position="24"/>
        <end position="363"/>
    </location>
</feature>
<evidence type="ECO:0000256" key="2">
    <source>
        <dbReference type="ARBA" id="ARBA00022729"/>
    </source>
</evidence>
<evidence type="ECO:0000256" key="1">
    <source>
        <dbReference type="ARBA" id="ARBA00004196"/>
    </source>
</evidence>
<comment type="subcellular location">
    <subcellularLocation>
        <location evidence="1">Cell envelope</location>
    </subcellularLocation>
</comment>
<gene>
    <name evidence="5" type="ORF">ADK34_00355</name>
</gene>
<accession>A0A0L8LFA5</accession>
<reference evidence="5 6" key="1">
    <citation type="submission" date="2015-06" db="EMBL/GenBank/DDBJ databases">
        <authorList>
            <person name="Hoefler B.C."/>
            <person name="Straight P.D."/>
        </authorList>
    </citation>
    <scope>NUCLEOTIDE SEQUENCE [LARGE SCALE GENOMIC DNA]</scope>
    <source>
        <strain evidence="5 6">NRRL 3427</strain>
    </source>
</reference>
<dbReference type="InterPro" id="IPR050555">
    <property type="entry name" value="Bact_Solute-Bind_Prot2"/>
</dbReference>
<organism evidence="5 6">
    <name type="scientific">Streptomyces viridochromogenes</name>
    <dbReference type="NCBI Taxonomy" id="1938"/>
    <lineage>
        <taxon>Bacteria</taxon>
        <taxon>Bacillati</taxon>
        <taxon>Actinomycetota</taxon>
        <taxon>Actinomycetes</taxon>
        <taxon>Kitasatosporales</taxon>
        <taxon>Streptomycetaceae</taxon>
        <taxon>Streptomyces</taxon>
    </lineage>
</organism>
<dbReference type="PANTHER" id="PTHR30036:SF1">
    <property type="entry name" value="D-XYLOSE-BINDING PERIPLASMIC PROTEIN"/>
    <property type="match status" value="1"/>
</dbReference>
<dbReference type="GO" id="GO:0030246">
    <property type="term" value="F:carbohydrate binding"/>
    <property type="evidence" value="ECO:0007669"/>
    <property type="project" value="TreeGrafter"/>
</dbReference>
<keyword evidence="2 3" id="KW-0732">Signal</keyword>
<proteinExistence type="predicted"/>
<dbReference type="GO" id="GO:0030288">
    <property type="term" value="C:outer membrane-bounded periplasmic space"/>
    <property type="evidence" value="ECO:0007669"/>
    <property type="project" value="TreeGrafter"/>
</dbReference>
<dbReference type="Gene3D" id="3.40.50.2300">
    <property type="match status" value="2"/>
</dbReference>
<comment type="caution">
    <text evidence="5">The sequence shown here is derived from an EMBL/GenBank/DDBJ whole genome shotgun (WGS) entry which is preliminary data.</text>
</comment>
<dbReference type="Pfam" id="PF13407">
    <property type="entry name" value="Peripla_BP_4"/>
    <property type="match status" value="1"/>
</dbReference>
<evidence type="ECO:0000313" key="5">
    <source>
        <dbReference type="EMBL" id="KOG36721.1"/>
    </source>
</evidence>
<dbReference type="AlphaFoldDB" id="A0A0L8LFA5"/>
<evidence type="ECO:0000256" key="3">
    <source>
        <dbReference type="SAM" id="SignalP"/>
    </source>
</evidence>
<evidence type="ECO:0000259" key="4">
    <source>
        <dbReference type="Pfam" id="PF13407"/>
    </source>
</evidence>